<comment type="caution">
    <text evidence="2">The sequence shown here is derived from an EMBL/GenBank/DDBJ whole genome shotgun (WGS) entry which is preliminary data.</text>
</comment>
<gene>
    <name evidence="2" type="ORF">HaLaN_20997</name>
</gene>
<feature type="non-terminal residue" evidence="2">
    <location>
        <position position="285"/>
    </location>
</feature>
<feature type="region of interest" description="Disordered" evidence="1">
    <location>
        <begin position="43"/>
        <end position="65"/>
    </location>
</feature>
<keyword evidence="3" id="KW-1185">Reference proteome</keyword>
<reference evidence="2 3" key="1">
    <citation type="submission" date="2020-02" db="EMBL/GenBank/DDBJ databases">
        <title>Draft genome sequence of Haematococcus lacustris strain NIES-144.</title>
        <authorList>
            <person name="Morimoto D."/>
            <person name="Nakagawa S."/>
            <person name="Yoshida T."/>
            <person name="Sawayama S."/>
        </authorList>
    </citation>
    <scope>NUCLEOTIDE SEQUENCE [LARGE SCALE GENOMIC DNA]</scope>
    <source>
        <strain evidence="2 3">NIES-144</strain>
    </source>
</reference>
<feature type="non-terminal residue" evidence="2">
    <location>
        <position position="1"/>
    </location>
</feature>
<accession>A0A6A0A281</accession>
<proteinExistence type="predicted"/>
<organism evidence="2 3">
    <name type="scientific">Haematococcus lacustris</name>
    <name type="common">Green alga</name>
    <name type="synonym">Haematococcus pluvialis</name>
    <dbReference type="NCBI Taxonomy" id="44745"/>
    <lineage>
        <taxon>Eukaryota</taxon>
        <taxon>Viridiplantae</taxon>
        <taxon>Chlorophyta</taxon>
        <taxon>core chlorophytes</taxon>
        <taxon>Chlorophyceae</taxon>
        <taxon>CS clade</taxon>
        <taxon>Chlamydomonadales</taxon>
        <taxon>Haematococcaceae</taxon>
        <taxon>Haematococcus</taxon>
    </lineage>
</organism>
<dbReference type="AlphaFoldDB" id="A0A6A0A281"/>
<name>A0A6A0A281_HAELA</name>
<evidence type="ECO:0000313" key="2">
    <source>
        <dbReference type="EMBL" id="GFH23392.1"/>
    </source>
</evidence>
<protein>
    <submittedName>
        <fullName evidence="2">Uncharacterized protein</fullName>
    </submittedName>
</protein>
<feature type="compositionally biased region" description="Acidic residues" evidence="1">
    <location>
        <begin position="53"/>
        <end position="65"/>
    </location>
</feature>
<dbReference type="EMBL" id="BLLF01002261">
    <property type="protein sequence ID" value="GFH23392.1"/>
    <property type="molecule type" value="Genomic_DNA"/>
</dbReference>
<evidence type="ECO:0000313" key="3">
    <source>
        <dbReference type="Proteomes" id="UP000485058"/>
    </source>
</evidence>
<sequence>AIAPPPVGYSAYYLSPNNVSHLPQTPKRAAAHHSRISIAEQPHSASTLWNNSADDEGVESVASDDDADVPAKVGIQQDAQSKVKKGSSGGAWVGNVISNGAPSRSQWQGEVADLQLGLQQAGMTTPVLVISCSMTVLPGFNMQRIVEHSLVRARDTVGIISLSSLQLLLLGTSGHCLARPADTVPVPLLAGIEPGSASSVRVSEQSTVSSGQCQRQQHSMANDLTPGCAAPVKAPAGLCTADGCRVMLLQMQSVRGSGLSSPCWCCSRPHWRPGCPRARHPPCSS</sequence>
<dbReference type="Proteomes" id="UP000485058">
    <property type="component" value="Unassembled WGS sequence"/>
</dbReference>
<feature type="compositionally biased region" description="Polar residues" evidence="1">
    <location>
        <begin position="43"/>
        <end position="52"/>
    </location>
</feature>
<evidence type="ECO:0000256" key="1">
    <source>
        <dbReference type="SAM" id="MobiDB-lite"/>
    </source>
</evidence>